<dbReference type="Gene3D" id="3.30.450.20">
    <property type="entry name" value="PAS domain"/>
    <property type="match status" value="1"/>
</dbReference>
<feature type="transmembrane region" description="Helical" evidence="1">
    <location>
        <begin position="174"/>
        <end position="193"/>
    </location>
</feature>
<feature type="domain" description="EAL" evidence="3">
    <location>
        <begin position="520"/>
        <end position="770"/>
    </location>
</feature>
<sequence length="799" mass="87700">MHRWLTSWHADMQVYRSGDTVSAEVRAQHLASLTAQTPVMMGANALNALLVWVALAHSVPAWMMAAWLAALALVCLPAWLSWARHAKAPSRVSPRAMRRATWHAGVLALVWAVPPALWMGLLAPPQQMLLAVTVCGMLSAGAFVLAVIPQASIAWVLVLALGSGVALVRLPSPIYVGLALLLLVYALVLAAGVRSVARQANARLTSERDAARQSQMVSLLLRDFEEHSTDVLWEVNRRGRFLNPSAKLSQLLETSEQELGRISMLEALTQRIVDGADGEGAKSLRRALLLDKPFRDVLLQVQLKQAQRWWSLTAKPLLDEAGRSVGWRGVIADVTQQRLAHQRLTWQAHFDSLTGLANREQLRSRLSQAVSAGGDPPRRCALLCLDLDNFKLINDSQGHSVGDGVLVLVAQRLQSVVRRSDLVARLGGDEFAVLLDDVRSDSEVEQLSSRLLQVLNAPGEVLGRSVSVGASIGVALIPDHGRTIDEVLGNADLALYAAKEGGRGRCEYFAPWLGERNRRLVSIEQALRDALRRGELCLHWQPRVDIEGWQVVSAEALLRWRHPELGHISPAEFIPVAEKCGVIGEIGAWVLTQACIEAQALLTGLSVSVNVSPVQLMRPTMLDDVRRALQASGLAPHRLEVEITEGIFIDDTPEALANLHALKDLGVQIALDDFGTGYSSLAYLRRFPFDTMKIDRAFMRELLNQHDARAIVRTIVDLAKVLGMRTVAEGVEEPAQLEILRRAGCQDMQGYLVARPMPVAELHDLMAHWHLHARPEPGELPLSLPMPLDMLDGSGQSYT</sequence>
<organism evidence="5 6">
    <name type="scientific">Ideonella margarita</name>
    <dbReference type="NCBI Taxonomy" id="2984191"/>
    <lineage>
        <taxon>Bacteria</taxon>
        <taxon>Pseudomonadati</taxon>
        <taxon>Pseudomonadota</taxon>
        <taxon>Betaproteobacteria</taxon>
        <taxon>Burkholderiales</taxon>
        <taxon>Sphaerotilaceae</taxon>
        <taxon>Ideonella</taxon>
    </lineage>
</organism>
<keyword evidence="1" id="KW-0472">Membrane</keyword>
<evidence type="ECO:0000259" key="3">
    <source>
        <dbReference type="PROSITE" id="PS50883"/>
    </source>
</evidence>
<dbReference type="Pfam" id="PF00563">
    <property type="entry name" value="EAL"/>
    <property type="match status" value="1"/>
</dbReference>
<dbReference type="Pfam" id="PF08448">
    <property type="entry name" value="PAS_4"/>
    <property type="match status" value="1"/>
</dbReference>
<dbReference type="CDD" id="cd01948">
    <property type="entry name" value="EAL"/>
    <property type="match status" value="1"/>
</dbReference>
<evidence type="ECO:0000313" key="6">
    <source>
        <dbReference type="Proteomes" id="UP001379945"/>
    </source>
</evidence>
<dbReference type="InterPro" id="IPR000700">
    <property type="entry name" value="PAS-assoc_C"/>
</dbReference>
<dbReference type="Proteomes" id="UP001379945">
    <property type="component" value="Unassembled WGS sequence"/>
</dbReference>
<dbReference type="Gene3D" id="3.30.70.270">
    <property type="match status" value="1"/>
</dbReference>
<feature type="transmembrane region" description="Helical" evidence="1">
    <location>
        <begin position="100"/>
        <end position="121"/>
    </location>
</feature>
<evidence type="ECO:0000259" key="4">
    <source>
        <dbReference type="PROSITE" id="PS50887"/>
    </source>
</evidence>
<dbReference type="InterPro" id="IPR035919">
    <property type="entry name" value="EAL_sf"/>
</dbReference>
<evidence type="ECO:0000256" key="1">
    <source>
        <dbReference type="SAM" id="Phobius"/>
    </source>
</evidence>
<dbReference type="Pfam" id="PF00990">
    <property type="entry name" value="GGDEF"/>
    <property type="match status" value="1"/>
</dbReference>
<dbReference type="RefSeq" id="WP_341399310.1">
    <property type="nucleotide sequence ID" value="NZ_JBBUTI010000007.1"/>
</dbReference>
<dbReference type="PROSITE" id="PS50887">
    <property type="entry name" value="GGDEF"/>
    <property type="match status" value="1"/>
</dbReference>
<reference evidence="5 6" key="1">
    <citation type="submission" date="2024-04" db="EMBL/GenBank/DDBJ databases">
        <title>Novel species of the genus Ideonella isolated from streams.</title>
        <authorList>
            <person name="Lu H."/>
        </authorList>
    </citation>
    <scope>NUCLEOTIDE SEQUENCE [LARGE SCALE GENOMIC DNA]</scope>
    <source>
        <strain evidence="5 6">LYT19W</strain>
    </source>
</reference>
<feature type="domain" description="GGDEF" evidence="4">
    <location>
        <begin position="378"/>
        <end position="511"/>
    </location>
</feature>
<protein>
    <submittedName>
        <fullName evidence="5">EAL domain-containing protein</fullName>
    </submittedName>
</protein>
<dbReference type="InterPro" id="IPR001633">
    <property type="entry name" value="EAL_dom"/>
</dbReference>
<dbReference type="Gene3D" id="3.20.20.450">
    <property type="entry name" value="EAL domain"/>
    <property type="match status" value="1"/>
</dbReference>
<feature type="transmembrane region" description="Helical" evidence="1">
    <location>
        <begin position="61"/>
        <end position="80"/>
    </location>
</feature>
<evidence type="ECO:0000313" key="5">
    <source>
        <dbReference type="EMBL" id="MEK8047009.1"/>
    </source>
</evidence>
<dbReference type="InterPro" id="IPR000014">
    <property type="entry name" value="PAS"/>
</dbReference>
<dbReference type="SUPFAM" id="SSF141868">
    <property type="entry name" value="EAL domain-like"/>
    <property type="match status" value="1"/>
</dbReference>
<dbReference type="EMBL" id="JBBUTI010000007">
    <property type="protein sequence ID" value="MEK8047009.1"/>
    <property type="molecule type" value="Genomic_DNA"/>
</dbReference>
<feature type="domain" description="PAC" evidence="2">
    <location>
        <begin position="295"/>
        <end position="346"/>
    </location>
</feature>
<dbReference type="InterPro" id="IPR013656">
    <property type="entry name" value="PAS_4"/>
</dbReference>
<accession>A0ABU9C543</accession>
<dbReference type="NCBIfam" id="TIGR00254">
    <property type="entry name" value="GGDEF"/>
    <property type="match status" value="1"/>
</dbReference>
<dbReference type="InterPro" id="IPR029787">
    <property type="entry name" value="Nucleotide_cyclase"/>
</dbReference>
<dbReference type="SUPFAM" id="SSF55785">
    <property type="entry name" value="PYP-like sensor domain (PAS domain)"/>
    <property type="match status" value="1"/>
</dbReference>
<name>A0ABU9C543_9BURK</name>
<evidence type="ECO:0000259" key="2">
    <source>
        <dbReference type="PROSITE" id="PS50113"/>
    </source>
</evidence>
<dbReference type="SUPFAM" id="SSF55073">
    <property type="entry name" value="Nucleotide cyclase"/>
    <property type="match status" value="1"/>
</dbReference>
<dbReference type="CDD" id="cd00130">
    <property type="entry name" value="PAS"/>
    <property type="match status" value="1"/>
</dbReference>
<dbReference type="SMART" id="SM00052">
    <property type="entry name" value="EAL"/>
    <property type="match status" value="1"/>
</dbReference>
<dbReference type="CDD" id="cd01949">
    <property type="entry name" value="GGDEF"/>
    <property type="match status" value="1"/>
</dbReference>
<proteinExistence type="predicted"/>
<gene>
    <name evidence="5" type="ORF">AACH00_11655</name>
</gene>
<keyword evidence="1" id="KW-1133">Transmembrane helix</keyword>
<dbReference type="InterPro" id="IPR000160">
    <property type="entry name" value="GGDEF_dom"/>
</dbReference>
<dbReference type="SMART" id="SM00267">
    <property type="entry name" value="GGDEF"/>
    <property type="match status" value="1"/>
</dbReference>
<dbReference type="PROSITE" id="PS50113">
    <property type="entry name" value="PAC"/>
    <property type="match status" value="1"/>
</dbReference>
<keyword evidence="6" id="KW-1185">Reference proteome</keyword>
<dbReference type="InterPro" id="IPR043128">
    <property type="entry name" value="Rev_trsase/Diguanyl_cyclase"/>
</dbReference>
<dbReference type="InterPro" id="IPR052155">
    <property type="entry name" value="Biofilm_reg_signaling"/>
</dbReference>
<dbReference type="PANTHER" id="PTHR44757:SF2">
    <property type="entry name" value="BIOFILM ARCHITECTURE MAINTENANCE PROTEIN MBAA"/>
    <property type="match status" value="1"/>
</dbReference>
<dbReference type="PANTHER" id="PTHR44757">
    <property type="entry name" value="DIGUANYLATE CYCLASE DGCP"/>
    <property type="match status" value="1"/>
</dbReference>
<dbReference type="PROSITE" id="PS50883">
    <property type="entry name" value="EAL"/>
    <property type="match status" value="1"/>
</dbReference>
<keyword evidence="1" id="KW-0812">Transmembrane</keyword>
<comment type="caution">
    <text evidence="5">The sequence shown here is derived from an EMBL/GenBank/DDBJ whole genome shotgun (WGS) entry which is preliminary data.</text>
</comment>
<dbReference type="InterPro" id="IPR035965">
    <property type="entry name" value="PAS-like_dom_sf"/>
</dbReference>